<dbReference type="RefSeq" id="WP_058598431.1">
    <property type="nucleotide sequence ID" value="NZ_LDQA01000001.1"/>
</dbReference>
<reference evidence="2 3" key="1">
    <citation type="journal article" date="2016" name="Front. Microbiol.">
        <title>Genomic Resource of Rice Seed Associated Bacteria.</title>
        <authorList>
            <person name="Midha S."/>
            <person name="Bansal K."/>
            <person name="Sharma S."/>
            <person name="Kumar N."/>
            <person name="Patil P.P."/>
            <person name="Chaudhry V."/>
            <person name="Patil P.B."/>
        </authorList>
    </citation>
    <scope>NUCLEOTIDE SEQUENCE [LARGE SCALE GENOMIC DNA]</scope>
    <source>
        <strain evidence="2 3">NS365</strain>
    </source>
</reference>
<dbReference type="EMBL" id="LDQA01000001">
    <property type="protein sequence ID" value="KTR08573.1"/>
    <property type="molecule type" value="Genomic_DNA"/>
</dbReference>
<sequence>MGSMFGGGGKKAAEQARADSERARQIQQVANDQQLAQLNKSEVDAEASRRPSRGRRLFVTDASAGGLADKLGG</sequence>
<feature type="compositionally biased region" description="Polar residues" evidence="1">
    <location>
        <begin position="25"/>
        <end position="40"/>
    </location>
</feature>
<feature type="region of interest" description="Disordered" evidence="1">
    <location>
        <begin position="1"/>
        <end position="73"/>
    </location>
</feature>
<evidence type="ECO:0000313" key="2">
    <source>
        <dbReference type="EMBL" id="KTR08573.1"/>
    </source>
</evidence>
<dbReference type="Proteomes" id="UP000078529">
    <property type="component" value="Unassembled WGS sequence"/>
</dbReference>
<gene>
    <name evidence="2" type="ORF">NS365_01155</name>
</gene>
<name>A0A147DBP0_9HYPH</name>
<comment type="caution">
    <text evidence="2">The sequence shown here is derived from an EMBL/GenBank/DDBJ whole genome shotgun (WGS) entry which is preliminary data.</text>
</comment>
<protein>
    <submittedName>
        <fullName evidence="2">Uncharacterized protein</fullName>
    </submittedName>
</protein>
<evidence type="ECO:0000256" key="1">
    <source>
        <dbReference type="SAM" id="MobiDB-lite"/>
    </source>
</evidence>
<accession>A0A147DBP0</accession>
<dbReference type="AlphaFoldDB" id="A0A147DBP0"/>
<dbReference type="PATRIC" id="fig|401562.4.peg.232"/>
<keyword evidence="3" id="KW-1185">Reference proteome</keyword>
<evidence type="ECO:0000313" key="3">
    <source>
        <dbReference type="Proteomes" id="UP000078529"/>
    </source>
</evidence>
<feature type="compositionally biased region" description="Basic and acidic residues" evidence="1">
    <location>
        <begin position="11"/>
        <end position="24"/>
    </location>
</feature>
<organism evidence="2 3">
    <name type="scientific">Aureimonas ureilytica</name>
    <dbReference type="NCBI Taxonomy" id="401562"/>
    <lineage>
        <taxon>Bacteria</taxon>
        <taxon>Pseudomonadati</taxon>
        <taxon>Pseudomonadota</taxon>
        <taxon>Alphaproteobacteria</taxon>
        <taxon>Hyphomicrobiales</taxon>
        <taxon>Aurantimonadaceae</taxon>
        <taxon>Aureimonas</taxon>
    </lineage>
</organism>
<feature type="compositionally biased region" description="Gly residues" evidence="1">
    <location>
        <begin position="1"/>
        <end position="10"/>
    </location>
</feature>
<proteinExistence type="predicted"/>